<keyword evidence="4" id="KW-0413">Isomerase</keyword>
<dbReference type="AlphaFoldDB" id="A0A543CWF1"/>
<evidence type="ECO:0000256" key="2">
    <source>
        <dbReference type="SAM" id="Phobius"/>
    </source>
</evidence>
<protein>
    <submittedName>
        <fullName evidence="4">Peptidyl-prolyl cis-trans isomerase B (Cyclophilin B)</fullName>
    </submittedName>
</protein>
<dbReference type="Gene3D" id="2.40.100.10">
    <property type="entry name" value="Cyclophilin-like"/>
    <property type="match status" value="1"/>
</dbReference>
<dbReference type="PANTHER" id="PTHR45625">
    <property type="entry name" value="PEPTIDYL-PROLYL CIS-TRANS ISOMERASE-RELATED"/>
    <property type="match status" value="1"/>
</dbReference>
<evidence type="ECO:0000256" key="1">
    <source>
        <dbReference type="ARBA" id="ARBA00002388"/>
    </source>
</evidence>
<dbReference type="SUPFAM" id="SSF50891">
    <property type="entry name" value="Cyclophilin-like"/>
    <property type="match status" value="1"/>
</dbReference>
<evidence type="ECO:0000313" key="5">
    <source>
        <dbReference type="Proteomes" id="UP000316096"/>
    </source>
</evidence>
<gene>
    <name evidence="4" type="ORF">FB559_6936</name>
</gene>
<dbReference type="InterPro" id="IPR029000">
    <property type="entry name" value="Cyclophilin-like_dom_sf"/>
</dbReference>
<feature type="transmembrane region" description="Helical" evidence="2">
    <location>
        <begin position="34"/>
        <end position="55"/>
    </location>
</feature>
<dbReference type="Proteomes" id="UP000316096">
    <property type="component" value="Unassembled WGS sequence"/>
</dbReference>
<dbReference type="CDD" id="cd00317">
    <property type="entry name" value="cyclophilin"/>
    <property type="match status" value="1"/>
</dbReference>
<evidence type="ECO:0000259" key="3">
    <source>
        <dbReference type="PROSITE" id="PS50072"/>
    </source>
</evidence>
<dbReference type="InterPro" id="IPR044666">
    <property type="entry name" value="Cyclophilin_A-like"/>
</dbReference>
<dbReference type="OrthoDB" id="5507614at2"/>
<sequence length="281" mass="29249">MAGKDRKKELARQRYERQLQRRAIRQARARRMKIIGTVIAVVVIAGGSGAIAFAMNGPAKKKTTAAAASSTPAATPSPAASVSAKPGQCAYQPLPAAAAQGAKNVGKPPAKPVKGTYRMTLDTSLGTIVASVDGTKAKCTVNSFKYLASKKFFNNTKCHRLVTEGIKVLQCGDPTGTGTGGPSYGFGNENVPKAAKSGQATYKRGVIAMAHSDAPNSNGSQFFIVYGDSPLPADYTVFGQITQGMDIVDSVAKAGAEPADQAGNTAPKKKIEIKDLTVAKM</sequence>
<evidence type="ECO:0000313" key="4">
    <source>
        <dbReference type="EMBL" id="TQM01188.1"/>
    </source>
</evidence>
<dbReference type="PANTHER" id="PTHR45625:SF3">
    <property type="entry name" value="PEPTIDYL-PROLYL CIS-TRANS ISOMERASE B-RELATED"/>
    <property type="match status" value="1"/>
</dbReference>
<dbReference type="EMBL" id="VFOZ01000001">
    <property type="protein sequence ID" value="TQM01188.1"/>
    <property type="molecule type" value="Genomic_DNA"/>
</dbReference>
<accession>A0A543CWF1</accession>
<comment type="caution">
    <text evidence="4">The sequence shown here is derived from an EMBL/GenBank/DDBJ whole genome shotgun (WGS) entry which is preliminary data.</text>
</comment>
<dbReference type="InterPro" id="IPR002130">
    <property type="entry name" value="Cyclophilin-type_PPIase_dom"/>
</dbReference>
<feature type="domain" description="PPIase cyclophilin-type" evidence="3">
    <location>
        <begin position="122"/>
        <end position="278"/>
    </location>
</feature>
<keyword evidence="2" id="KW-0472">Membrane</keyword>
<dbReference type="Pfam" id="PF00160">
    <property type="entry name" value="Pro_isomerase"/>
    <property type="match status" value="1"/>
</dbReference>
<dbReference type="GO" id="GO:0003755">
    <property type="term" value="F:peptidyl-prolyl cis-trans isomerase activity"/>
    <property type="evidence" value="ECO:0007669"/>
    <property type="project" value="InterPro"/>
</dbReference>
<reference evidence="4 5" key="1">
    <citation type="submission" date="2019-06" db="EMBL/GenBank/DDBJ databases">
        <title>Sequencing the genomes of 1000 actinobacteria strains.</title>
        <authorList>
            <person name="Klenk H.-P."/>
        </authorList>
    </citation>
    <scope>NUCLEOTIDE SEQUENCE [LARGE SCALE GENOMIC DNA]</scope>
    <source>
        <strain evidence="4 5">DSM 102200</strain>
    </source>
</reference>
<keyword evidence="2" id="KW-0812">Transmembrane</keyword>
<comment type="function">
    <text evidence="1">PPIases accelerate the folding of proteins. It catalyzes the cis-trans isomerization of proline imidic peptide bonds in oligopeptides.</text>
</comment>
<name>A0A543CWF1_9ACTN</name>
<dbReference type="PROSITE" id="PS50072">
    <property type="entry name" value="CSA_PPIASE_2"/>
    <property type="match status" value="1"/>
</dbReference>
<dbReference type="RefSeq" id="WP_141961053.1">
    <property type="nucleotide sequence ID" value="NZ_VFOZ01000001.1"/>
</dbReference>
<proteinExistence type="predicted"/>
<keyword evidence="2" id="KW-1133">Transmembrane helix</keyword>
<organism evidence="4 5">
    <name type="scientific">Actinoallomurus bryophytorum</name>
    <dbReference type="NCBI Taxonomy" id="1490222"/>
    <lineage>
        <taxon>Bacteria</taxon>
        <taxon>Bacillati</taxon>
        <taxon>Actinomycetota</taxon>
        <taxon>Actinomycetes</taxon>
        <taxon>Streptosporangiales</taxon>
        <taxon>Thermomonosporaceae</taxon>
        <taxon>Actinoallomurus</taxon>
    </lineage>
</organism>
<keyword evidence="5" id="KW-1185">Reference proteome</keyword>